<accession>A0A4P7D7Y9</accession>
<dbReference type="AlphaFoldDB" id="A0A4P7D7Y9"/>
<evidence type="ECO:0000256" key="2">
    <source>
        <dbReference type="ARBA" id="ARBA00006555"/>
    </source>
</evidence>
<keyword evidence="4" id="KW-1003">Cell membrane</keyword>
<dbReference type="Pfam" id="PF03544">
    <property type="entry name" value="TonB_C"/>
    <property type="match status" value="1"/>
</dbReference>
<dbReference type="GO" id="GO:0098797">
    <property type="term" value="C:plasma membrane protein complex"/>
    <property type="evidence" value="ECO:0007669"/>
    <property type="project" value="TreeGrafter"/>
</dbReference>
<keyword evidence="8" id="KW-1133">Transmembrane helix</keyword>
<evidence type="ECO:0000256" key="4">
    <source>
        <dbReference type="ARBA" id="ARBA00022475"/>
    </source>
</evidence>
<feature type="compositionally biased region" description="Pro residues" evidence="10">
    <location>
        <begin position="111"/>
        <end position="122"/>
    </location>
</feature>
<keyword evidence="9" id="KW-0472">Membrane</keyword>
<evidence type="ECO:0000256" key="9">
    <source>
        <dbReference type="ARBA" id="ARBA00023136"/>
    </source>
</evidence>
<dbReference type="Gene3D" id="3.30.1150.10">
    <property type="match status" value="1"/>
</dbReference>
<dbReference type="PANTHER" id="PTHR33446:SF2">
    <property type="entry name" value="PROTEIN TONB"/>
    <property type="match status" value="1"/>
</dbReference>
<feature type="compositionally biased region" description="Low complexity" evidence="10">
    <location>
        <begin position="123"/>
        <end position="135"/>
    </location>
</feature>
<feature type="compositionally biased region" description="Pro residues" evidence="10">
    <location>
        <begin position="72"/>
        <end position="82"/>
    </location>
</feature>
<reference evidence="12 13" key="1">
    <citation type="submission" date="2019-03" db="EMBL/GenBank/DDBJ databases">
        <title>Paraburkholderia sp. 7MH5, isolated from subtropical forest soil.</title>
        <authorList>
            <person name="Gao Z.-H."/>
            <person name="Qiu L.-H."/>
        </authorList>
    </citation>
    <scope>NUCLEOTIDE SEQUENCE [LARGE SCALE GENOMIC DNA]</scope>
    <source>
        <strain evidence="12 13">7MH5</strain>
    </source>
</reference>
<evidence type="ECO:0000256" key="1">
    <source>
        <dbReference type="ARBA" id="ARBA00004383"/>
    </source>
</evidence>
<evidence type="ECO:0000259" key="11">
    <source>
        <dbReference type="PROSITE" id="PS52015"/>
    </source>
</evidence>
<dbReference type="GO" id="GO:0015031">
    <property type="term" value="P:protein transport"/>
    <property type="evidence" value="ECO:0007669"/>
    <property type="project" value="UniProtKB-KW"/>
</dbReference>
<gene>
    <name evidence="12" type="ORF">E1956_36795</name>
</gene>
<organism evidence="12 13">
    <name type="scientific">Paraburkholderia pallida</name>
    <dbReference type="NCBI Taxonomy" id="2547399"/>
    <lineage>
        <taxon>Bacteria</taxon>
        <taxon>Pseudomonadati</taxon>
        <taxon>Pseudomonadota</taxon>
        <taxon>Betaproteobacteria</taxon>
        <taxon>Burkholderiales</taxon>
        <taxon>Burkholderiaceae</taxon>
        <taxon>Paraburkholderia</taxon>
    </lineage>
</organism>
<keyword evidence="3" id="KW-0813">Transport</keyword>
<dbReference type="InterPro" id="IPR006260">
    <property type="entry name" value="TonB/TolA_C"/>
</dbReference>
<dbReference type="Proteomes" id="UP000295727">
    <property type="component" value="Chromosome 4"/>
</dbReference>
<dbReference type="SUPFAM" id="SSF74653">
    <property type="entry name" value="TolA/TonB C-terminal domain"/>
    <property type="match status" value="1"/>
</dbReference>
<keyword evidence="13" id="KW-1185">Reference proteome</keyword>
<dbReference type="InterPro" id="IPR051045">
    <property type="entry name" value="TonB-dependent_transducer"/>
</dbReference>
<evidence type="ECO:0000313" key="13">
    <source>
        <dbReference type="Proteomes" id="UP000295727"/>
    </source>
</evidence>
<dbReference type="NCBIfam" id="TIGR01352">
    <property type="entry name" value="tonB_Cterm"/>
    <property type="match status" value="1"/>
</dbReference>
<feature type="domain" description="TonB C-terminal" evidence="11">
    <location>
        <begin position="152"/>
        <end position="243"/>
    </location>
</feature>
<dbReference type="GO" id="GO:0031992">
    <property type="term" value="F:energy transducer activity"/>
    <property type="evidence" value="ECO:0007669"/>
    <property type="project" value="TreeGrafter"/>
</dbReference>
<proteinExistence type="inferred from homology"/>
<dbReference type="GO" id="GO:0055085">
    <property type="term" value="P:transmembrane transport"/>
    <property type="evidence" value="ECO:0007669"/>
    <property type="project" value="InterPro"/>
</dbReference>
<dbReference type="PANTHER" id="PTHR33446">
    <property type="entry name" value="PROTEIN TONB-RELATED"/>
    <property type="match status" value="1"/>
</dbReference>
<evidence type="ECO:0000313" key="12">
    <source>
        <dbReference type="EMBL" id="QBR02772.1"/>
    </source>
</evidence>
<dbReference type="InterPro" id="IPR037682">
    <property type="entry name" value="TonB_C"/>
</dbReference>
<sequence>MQAMTRLDWWPRMLSIDFASLREIRSMRASVLAGSMLCHALLLLALMHAGRPAVEAPPRTIEIQMIAPPPPPPVPVPPPKPVPRAVAKPAPKLPAAAPPRPAIQPRRAAPQPTPVQPAPFAPAQPTQTAGPPSTAVPVAAAVPAATAPSVPDTEVSARPIAGKPLVYPPRMRDQEHEGSVDFDCAIEADGSTSDCHLVSVEGGDDFVESARNYLQAARYRPATHNGVSVRQAHHKIHVEFRLD</sequence>
<keyword evidence="6" id="KW-0812">Transmembrane</keyword>
<dbReference type="PROSITE" id="PS52015">
    <property type="entry name" value="TONB_CTD"/>
    <property type="match status" value="1"/>
</dbReference>
<dbReference type="OrthoDB" id="7225042at2"/>
<evidence type="ECO:0000256" key="7">
    <source>
        <dbReference type="ARBA" id="ARBA00022927"/>
    </source>
</evidence>
<evidence type="ECO:0000256" key="6">
    <source>
        <dbReference type="ARBA" id="ARBA00022692"/>
    </source>
</evidence>
<evidence type="ECO:0000256" key="3">
    <source>
        <dbReference type="ARBA" id="ARBA00022448"/>
    </source>
</evidence>
<keyword evidence="7" id="KW-0653">Protein transport</keyword>
<comment type="similarity">
    <text evidence="2">Belongs to the TonB family.</text>
</comment>
<evidence type="ECO:0000256" key="10">
    <source>
        <dbReference type="SAM" id="MobiDB-lite"/>
    </source>
</evidence>
<protein>
    <submittedName>
        <fullName evidence="12">TonB family protein</fullName>
    </submittedName>
</protein>
<feature type="compositionally biased region" description="Low complexity" evidence="10">
    <location>
        <begin position="83"/>
        <end position="95"/>
    </location>
</feature>
<name>A0A4P7D7Y9_9BURK</name>
<dbReference type="EMBL" id="CP038151">
    <property type="protein sequence ID" value="QBR02772.1"/>
    <property type="molecule type" value="Genomic_DNA"/>
</dbReference>
<evidence type="ECO:0000256" key="8">
    <source>
        <dbReference type="ARBA" id="ARBA00022989"/>
    </source>
</evidence>
<evidence type="ECO:0000256" key="5">
    <source>
        <dbReference type="ARBA" id="ARBA00022519"/>
    </source>
</evidence>
<keyword evidence="5" id="KW-0997">Cell inner membrane</keyword>
<feature type="region of interest" description="Disordered" evidence="10">
    <location>
        <begin position="72"/>
        <end position="135"/>
    </location>
</feature>
<comment type="subcellular location">
    <subcellularLocation>
        <location evidence="1">Cell inner membrane</location>
        <topology evidence="1">Single-pass membrane protein</topology>
        <orientation evidence="1">Periplasmic side</orientation>
    </subcellularLocation>
</comment>
<dbReference type="KEGG" id="ppai:E1956_36795"/>